<dbReference type="RefSeq" id="WP_371386259.1">
    <property type="nucleotide sequence ID" value="NZ_JBGLYH010000018.1"/>
</dbReference>
<gene>
    <name evidence="1" type="ORF">AB6M95_08260</name>
</gene>
<dbReference type="EMBL" id="JBGLYH010000018">
    <property type="protein sequence ID" value="MEZ7196737.1"/>
    <property type="molecule type" value="Genomic_DNA"/>
</dbReference>
<comment type="caution">
    <text evidence="1">The sequence shown here is derived from an EMBL/GenBank/DDBJ whole genome shotgun (WGS) entry which is preliminary data.</text>
</comment>
<accession>A0ABV4K4L2</accession>
<evidence type="ECO:0000313" key="2">
    <source>
        <dbReference type="Proteomes" id="UP001568698"/>
    </source>
</evidence>
<proteinExistence type="predicted"/>
<keyword evidence="2" id="KW-1185">Reference proteome</keyword>
<evidence type="ECO:0000313" key="1">
    <source>
        <dbReference type="EMBL" id="MEZ7196737.1"/>
    </source>
</evidence>
<name>A0ABV4K4L2_9BACT</name>
<protein>
    <recommendedName>
        <fullName evidence="3">ANTAR domain-containing protein</fullName>
    </recommendedName>
</protein>
<dbReference type="Proteomes" id="UP001568698">
    <property type="component" value="Unassembled WGS sequence"/>
</dbReference>
<evidence type="ECO:0008006" key="3">
    <source>
        <dbReference type="Google" id="ProtNLM"/>
    </source>
</evidence>
<organism evidence="1 2">
    <name type="scientific">Pseudodesulfovibrio karagichevae</name>
    <dbReference type="NCBI Taxonomy" id="3239305"/>
    <lineage>
        <taxon>Bacteria</taxon>
        <taxon>Pseudomonadati</taxon>
        <taxon>Thermodesulfobacteriota</taxon>
        <taxon>Desulfovibrionia</taxon>
        <taxon>Desulfovibrionales</taxon>
        <taxon>Desulfovibrionaceae</taxon>
    </lineage>
</organism>
<sequence>MDTQTVRVRGRLSAEGCQEQVERAQAEQRAHDQVEALHLLSGVEDRADAYGIFPVMHLKKTLTLHLLSLARRAEEPTIAAMVNLIRTVWS</sequence>
<reference evidence="1 2" key="1">
    <citation type="submission" date="2024-08" db="EMBL/GenBank/DDBJ databases">
        <title>Sulfate-reducing bacteria isolated from formation water of the oil field in Kazakhstan and description of Pseudodesulfovibrio sp.</title>
        <authorList>
            <person name="Bidzhieva S.K."/>
            <person name="Tourova T.P."/>
            <person name="Grouzdev D.S."/>
            <person name="Beletsky A.V."/>
            <person name="Sokolova D.S."/>
            <person name="Samigullina S.R."/>
            <person name="Poltaraus A.B."/>
            <person name="Avtukh A.N."/>
            <person name="Tereshina V.M."/>
            <person name="Zhaparov N.S."/>
            <person name="Mardanov A.V."/>
            <person name="Nazina T.N."/>
        </authorList>
    </citation>
    <scope>NUCLEOTIDE SEQUENCE [LARGE SCALE GENOMIC DNA]</scope>
    <source>
        <strain evidence="1 2">9FUS</strain>
    </source>
</reference>